<gene>
    <name evidence="2" type="ORF">DPMN_027984</name>
</gene>
<evidence type="ECO:0000256" key="1">
    <source>
        <dbReference type="SAM" id="SignalP"/>
    </source>
</evidence>
<comment type="caution">
    <text evidence="2">The sequence shown here is derived from an EMBL/GenBank/DDBJ whole genome shotgun (WGS) entry which is preliminary data.</text>
</comment>
<dbReference type="AlphaFoldDB" id="A0A9D4LVT8"/>
<keyword evidence="3" id="KW-1185">Reference proteome</keyword>
<organism evidence="2 3">
    <name type="scientific">Dreissena polymorpha</name>
    <name type="common">Zebra mussel</name>
    <name type="synonym">Mytilus polymorpha</name>
    <dbReference type="NCBI Taxonomy" id="45954"/>
    <lineage>
        <taxon>Eukaryota</taxon>
        <taxon>Metazoa</taxon>
        <taxon>Spiralia</taxon>
        <taxon>Lophotrochozoa</taxon>
        <taxon>Mollusca</taxon>
        <taxon>Bivalvia</taxon>
        <taxon>Autobranchia</taxon>
        <taxon>Heteroconchia</taxon>
        <taxon>Euheterodonta</taxon>
        <taxon>Imparidentia</taxon>
        <taxon>Neoheterodontei</taxon>
        <taxon>Myida</taxon>
        <taxon>Dreissenoidea</taxon>
        <taxon>Dreissenidae</taxon>
        <taxon>Dreissena</taxon>
    </lineage>
</organism>
<dbReference type="Proteomes" id="UP000828390">
    <property type="component" value="Unassembled WGS sequence"/>
</dbReference>
<feature type="chain" id="PRO_5039622657" evidence="1">
    <location>
        <begin position="20"/>
        <end position="64"/>
    </location>
</feature>
<reference evidence="2" key="1">
    <citation type="journal article" date="2019" name="bioRxiv">
        <title>The Genome of the Zebra Mussel, Dreissena polymorpha: A Resource for Invasive Species Research.</title>
        <authorList>
            <person name="McCartney M.A."/>
            <person name="Auch B."/>
            <person name="Kono T."/>
            <person name="Mallez S."/>
            <person name="Zhang Y."/>
            <person name="Obille A."/>
            <person name="Becker A."/>
            <person name="Abrahante J.E."/>
            <person name="Garbe J."/>
            <person name="Badalamenti J.P."/>
            <person name="Herman A."/>
            <person name="Mangelson H."/>
            <person name="Liachko I."/>
            <person name="Sullivan S."/>
            <person name="Sone E.D."/>
            <person name="Koren S."/>
            <person name="Silverstein K.A.T."/>
            <person name="Beckman K.B."/>
            <person name="Gohl D.M."/>
        </authorList>
    </citation>
    <scope>NUCLEOTIDE SEQUENCE</scope>
    <source>
        <strain evidence="2">Duluth1</strain>
        <tissue evidence="2">Whole animal</tissue>
    </source>
</reference>
<keyword evidence="1" id="KW-0732">Signal</keyword>
<protein>
    <submittedName>
        <fullName evidence="2">Uncharacterized protein</fullName>
    </submittedName>
</protein>
<proteinExistence type="predicted"/>
<reference evidence="2" key="2">
    <citation type="submission" date="2020-11" db="EMBL/GenBank/DDBJ databases">
        <authorList>
            <person name="McCartney M.A."/>
            <person name="Auch B."/>
            <person name="Kono T."/>
            <person name="Mallez S."/>
            <person name="Becker A."/>
            <person name="Gohl D.M."/>
            <person name="Silverstein K.A.T."/>
            <person name="Koren S."/>
            <person name="Bechman K.B."/>
            <person name="Herman A."/>
            <person name="Abrahante J.E."/>
            <person name="Garbe J."/>
        </authorList>
    </citation>
    <scope>NUCLEOTIDE SEQUENCE</scope>
    <source>
        <strain evidence="2">Duluth1</strain>
        <tissue evidence="2">Whole animal</tissue>
    </source>
</reference>
<evidence type="ECO:0000313" key="2">
    <source>
        <dbReference type="EMBL" id="KAH3864951.1"/>
    </source>
</evidence>
<accession>A0A9D4LVT8</accession>
<dbReference type="EMBL" id="JAIWYP010000002">
    <property type="protein sequence ID" value="KAH3864951.1"/>
    <property type="molecule type" value="Genomic_DNA"/>
</dbReference>
<name>A0A9D4LVT8_DREPO</name>
<evidence type="ECO:0000313" key="3">
    <source>
        <dbReference type="Proteomes" id="UP000828390"/>
    </source>
</evidence>
<sequence>MWLVLLGLNLTVLSRPVHSNNMTTNYSYPITGHSRRATAASSMGPLGLCPVSTAWTETDSHTAY</sequence>
<feature type="signal peptide" evidence="1">
    <location>
        <begin position="1"/>
        <end position="19"/>
    </location>
</feature>